<dbReference type="InterPro" id="IPR002110">
    <property type="entry name" value="Ankyrin_rpt"/>
</dbReference>
<evidence type="ECO:0000256" key="4">
    <source>
        <dbReference type="SAM" id="SignalP"/>
    </source>
</evidence>
<evidence type="ECO:0000313" key="5">
    <source>
        <dbReference type="EMBL" id="CAE7358033.1"/>
    </source>
</evidence>
<keyword evidence="2 3" id="KW-0040">ANK repeat</keyword>
<feature type="repeat" description="ANK" evidence="3">
    <location>
        <begin position="222"/>
        <end position="254"/>
    </location>
</feature>
<keyword evidence="1" id="KW-0677">Repeat</keyword>
<keyword evidence="6" id="KW-1185">Reference proteome</keyword>
<gene>
    <name evidence="5" type="primary">secG</name>
    <name evidence="5" type="ORF">SNAT2548_LOCUS19128</name>
</gene>
<dbReference type="Pfam" id="PF12796">
    <property type="entry name" value="Ank_2"/>
    <property type="match status" value="1"/>
</dbReference>
<feature type="repeat" description="ANK" evidence="3">
    <location>
        <begin position="189"/>
        <end position="221"/>
    </location>
</feature>
<dbReference type="Proteomes" id="UP000604046">
    <property type="component" value="Unassembled WGS sequence"/>
</dbReference>
<sequence>MCPLHMPALIFLVCFDMVSLMAADSYVVPAWIGTSGYSLRPPDIEDPNFDEALLAESPEDLGGVGIRPPSGPSKRTNGAKVEGLALLKEDLHWLSRLLLAALSWLLKGVKVIHADILAWATAFVSFRLTRALLKGTNQDQAAEKAVEQVEVESEAETRMLEEVPKAADETAEEWQRLVSKAQREERDAFGCSLLHLAAHHGQIQATKQLLEMGFDPNATEHSKETPLHMAARAGCVGSTQLLLAFRAEPEARNCFGKTALAVATHSNHADAAGVLRAAAKQF</sequence>
<dbReference type="Gene3D" id="1.25.40.20">
    <property type="entry name" value="Ankyrin repeat-containing domain"/>
    <property type="match status" value="2"/>
</dbReference>
<dbReference type="InterPro" id="IPR050776">
    <property type="entry name" value="Ank_Repeat/CDKN_Inhibitor"/>
</dbReference>
<feature type="chain" id="PRO_5032977688" evidence="4">
    <location>
        <begin position="24"/>
        <end position="282"/>
    </location>
</feature>
<evidence type="ECO:0000313" key="6">
    <source>
        <dbReference type="Proteomes" id="UP000604046"/>
    </source>
</evidence>
<organism evidence="5 6">
    <name type="scientific">Symbiodinium natans</name>
    <dbReference type="NCBI Taxonomy" id="878477"/>
    <lineage>
        <taxon>Eukaryota</taxon>
        <taxon>Sar</taxon>
        <taxon>Alveolata</taxon>
        <taxon>Dinophyceae</taxon>
        <taxon>Suessiales</taxon>
        <taxon>Symbiodiniaceae</taxon>
        <taxon>Symbiodinium</taxon>
    </lineage>
</organism>
<dbReference type="SUPFAM" id="SSF48403">
    <property type="entry name" value="Ankyrin repeat"/>
    <property type="match status" value="1"/>
</dbReference>
<feature type="signal peptide" evidence="4">
    <location>
        <begin position="1"/>
        <end position="23"/>
    </location>
</feature>
<evidence type="ECO:0000256" key="1">
    <source>
        <dbReference type="ARBA" id="ARBA00022737"/>
    </source>
</evidence>
<dbReference type="EMBL" id="CAJNDS010002167">
    <property type="protein sequence ID" value="CAE7358033.1"/>
    <property type="molecule type" value="Genomic_DNA"/>
</dbReference>
<proteinExistence type="predicted"/>
<dbReference type="PROSITE" id="PS50088">
    <property type="entry name" value="ANK_REPEAT"/>
    <property type="match status" value="2"/>
</dbReference>
<keyword evidence="4" id="KW-0732">Signal</keyword>
<reference evidence="5" key="1">
    <citation type="submission" date="2021-02" db="EMBL/GenBank/DDBJ databases">
        <authorList>
            <person name="Dougan E. K."/>
            <person name="Rhodes N."/>
            <person name="Thang M."/>
            <person name="Chan C."/>
        </authorList>
    </citation>
    <scope>NUCLEOTIDE SEQUENCE</scope>
</reference>
<dbReference type="InterPro" id="IPR036770">
    <property type="entry name" value="Ankyrin_rpt-contain_sf"/>
</dbReference>
<dbReference type="PANTHER" id="PTHR24201:SF16">
    <property type="entry name" value="ANKYRIN-1-LIKE-RELATED"/>
    <property type="match status" value="1"/>
</dbReference>
<evidence type="ECO:0000256" key="3">
    <source>
        <dbReference type="PROSITE-ProRule" id="PRU00023"/>
    </source>
</evidence>
<evidence type="ECO:0000256" key="2">
    <source>
        <dbReference type="ARBA" id="ARBA00023043"/>
    </source>
</evidence>
<dbReference type="OrthoDB" id="194358at2759"/>
<dbReference type="PANTHER" id="PTHR24201">
    <property type="entry name" value="ANK_REP_REGION DOMAIN-CONTAINING PROTEIN"/>
    <property type="match status" value="1"/>
</dbReference>
<dbReference type="PROSITE" id="PS50297">
    <property type="entry name" value="ANK_REP_REGION"/>
    <property type="match status" value="1"/>
</dbReference>
<protein>
    <submittedName>
        <fullName evidence="5">SecG protein</fullName>
    </submittedName>
</protein>
<comment type="caution">
    <text evidence="5">The sequence shown here is derived from an EMBL/GenBank/DDBJ whole genome shotgun (WGS) entry which is preliminary data.</text>
</comment>
<name>A0A812PLX3_9DINO</name>
<dbReference type="GO" id="GO:0005634">
    <property type="term" value="C:nucleus"/>
    <property type="evidence" value="ECO:0007669"/>
    <property type="project" value="TreeGrafter"/>
</dbReference>
<accession>A0A812PLX3</accession>
<dbReference type="SMART" id="SM00248">
    <property type="entry name" value="ANK"/>
    <property type="match status" value="2"/>
</dbReference>
<dbReference type="AlphaFoldDB" id="A0A812PLX3"/>